<reference evidence="1" key="1">
    <citation type="submission" date="2020-04" db="EMBL/GenBank/DDBJ databases">
        <title>A chromosome-scale assembly and high-density genetic map of the yellow drum (Nibea albiflora) genome.</title>
        <authorList>
            <person name="Xu D."/>
            <person name="Zhang W."/>
            <person name="Chen R."/>
            <person name="Tan P."/>
            <person name="Wang L."/>
            <person name="Song H."/>
            <person name="Tian L."/>
            <person name="Zhu Q."/>
            <person name="Wang B."/>
        </authorList>
    </citation>
    <scope>NUCLEOTIDE SEQUENCE</scope>
    <source>
        <strain evidence="1">ZJHYS-2018</strain>
    </source>
</reference>
<gene>
    <name evidence="1" type="ORF">GBF38_011799</name>
</gene>
<dbReference type="Proteomes" id="UP000805704">
    <property type="component" value="Chromosome 6"/>
</dbReference>
<comment type="caution">
    <text evidence="1">The sequence shown here is derived from an EMBL/GenBank/DDBJ whole genome shotgun (WGS) entry which is preliminary data.</text>
</comment>
<organism evidence="1 2">
    <name type="scientific">Nibea albiflora</name>
    <name type="common">Yellow drum</name>
    <name type="synonym">Corvina albiflora</name>
    <dbReference type="NCBI Taxonomy" id="240163"/>
    <lineage>
        <taxon>Eukaryota</taxon>
        <taxon>Metazoa</taxon>
        <taxon>Chordata</taxon>
        <taxon>Craniata</taxon>
        <taxon>Vertebrata</taxon>
        <taxon>Euteleostomi</taxon>
        <taxon>Actinopterygii</taxon>
        <taxon>Neopterygii</taxon>
        <taxon>Teleostei</taxon>
        <taxon>Neoteleostei</taxon>
        <taxon>Acanthomorphata</taxon>
        <taxon>Eupercaria</taxon>
        <taxon>Sciaenidae</taxon>
        <taxon>Nibea</taxon>
    </lineage>
</organism>
<protein>
    <submittedName>
        <fullName evidence="1">Uncharacterized protein</fullName>
    </submittedName>
</protein>
<accession>A0ACB7EI18</accession>
<dbReference type="EMBL" id="CM024794">
    <property type="protein sequence ID" value="KAG8001742.1"/>
    <property type="molecule type" value="Genomic_DNA"/>
</dbReference>
<proteinExistence type="predicted"/>
<sequence length="227" mass="25690">MIYCDERHQKEKLKIHQERPESPVPSCVSMKSDESKSEPLTFKDGRPPSQKKTNQEQPESPEPSCVSIKSNESKSEPLTFKDGRPPSQKKIHQKSTESPEPSCVSIKSNESKSEPLTFKDGRPPSPGGKLLPSARLWITTRPAAANQIPPDCVDMVTEVRGFTDPQKDEYFKKRFREEEQARRIISHIKISRRPPHHVPHPSLLLDLCYSSGGCAENPEREESCPRP</sequence>
<evidence type="ECO:0000313" key="2">
    <source>
        <dbReference type="Proteomes" id="UP000805704"/>
    </source>
</evidence>
<keyword evidence="2" id="KW-1185">Reference proteome</keyword>
<evidence type="ECO:0000313" key="1">
    <source>
        <dbReference type="EMBL" id="KAG8001742.1"/>
    </source>
</evidence>
<name>A0ACB7EI18_NIBAL</name>